<gene>
    <name evidence="5" type="ORF">KBB96_10210</name>
</gene>
<dbReference type="CDD" id="cd05233">
    <property type="entry name" value="SDR_c"/>
    <property type="match status" value="1"/>
</dbReference>
<comment type="similarity">
    <text evidence="1 3">Belongs to the short-chain dehydrogenases/reductases (SDR) family.</text>
</comment>
<proteinExistence type="inferred from homology"/>
<dbReference type="GO" id="GO:0016020">
    <property type="term" value="C:membrane"/>
    <property type="evidence" value="ECO:0007669"/>
    <property type="project" value="TreeGrafter"/>
</dbReference>
<dbReference type="SUPFAM" id="SSF51735">
    <property type="entry name" value="NAD(P)-binding Rossmann-fold domains"/>
    <property type="match status" value="1"/>
</dbReference>
<dbReference type="InterPro" id="IPR002347">
    <property type="entry name" value="SDR_fam"/>
</dbReference>
<reference evidence="5" key="1">
    <citation type="submission" date="2021-04" db="EMBL/GenBank/DDBJ databases">
        <title>Luteolibacter sp. 32A isolated from the skin of an Anderson's salamander (Ambystoma andersonii).</title>
        <authorList>
            <person name="Spergser J."/>
            <person name="Busse H.-J."/>
        </authorList>
    </citation>
    <scope>NUCLEOTIDE SEQUENCE</scope>
    <source>
        <strain evidence="5">32A</strain>
    </source>
</reference>
<keyword evidence="6" id="KW-1185">Reference proteome</keyword>
<sequence>MKATTLITGCTSGIGLHLARQFAKHGHPLILVAPVAGELQALATELERTFHVTTSVIAVDLEKPDAVEMIQRQVEETGWEVDILVNNAGHGFRGKSWELTLEQDLSIVALNIAAPLRLAKAFLPAMVGRGRGRILNTASVAGFEPGPLLNVYHASKAFVLSWSEGLAVELEGTGITVTALCPGPTDTDFFPKAGMTDVVGFQKGNLMAPQDVAEAGYKGLIEGELLVVPGAMNKLMVGARRILSEHAQAKFNEKFYEEVPPDERTRERGDKEKKA</sequence>
<dbReference type="PIRSF" id="PIRSF000126">
    <property type="entry name" value="11-beta-HSD1"/>
    <property type="match status" value="1"/>
</dbReference>
<dbReference type="EMBL" id="CP073100">
    <property type="protein sequence ID" value="QUE49247.1"/>
    <property type="molecule type" value="Genomic_DNA"/>
</dbReference>
<dbReference type="Gene3D" id="3.40.50.720">
    <property type="entry name" value="NAD(P)-binding Rossmann-like Domain"/>
    <property type="match status" value="1"/>
</dbReference>
<dbReference type="KEGG" id="lamb:KBB96_10210"/>
<dbReference type="PANTHER" id="PTHR44196">
    <property type="entry name" value="DEHYDROGENASE/REDUCTASE SDR FAMILY MEMBER 7B"/>
    <property type="match status" value="1"/>
</dbReference>
<evidence type="ECO:0000256" key="2">
    <source>
        <dbReference type="ARBA" id="ARBA00023002"/>
    </source>
</evidence>
<feature type="region of interest" description="Disordered" evidence="4">
    <location>
        <begin position="253"/>
        <end position="275"/>
    </location>
</feature>
<dbReference type="PRINTS" id="PR00081">
    <property type="entry name" value="GDHRDH"/>
</dbReference>
<evidence type="ECO:0000313" key="6">
    <source>
        <dbReference type="Proteomes" id="UP000676169"/>
    </source>
</evidence>
<dbReference type="PANTHER" id="PTHR44196:SF2">
    <property type="entry name" value="SHORT-CHAIN DEHYDROGENASE-RELATED"/>
    <property type="match status" value="1"/>
</dbReference>
<evidence type="ECO:0000256" key="4">
    <source>
        <dbReference type="SAM" id="MobiDB-lite"/>
    </source>
</evidence>
<name>A0A975IXJ3_9BACT</name>
<evidence type="ECO:0000313" key="5">
    <source>
        <dbReference type="EMBL" id="QUE49247.1"/>
    </source>
</evidence>
<dbReference type="RefSeq" id="WP_211629225.1">
    <property type="nucleotide sequence ID" value="NZ_CP073100.1"/>
</dbReference>
<dbReference type="Pfam" id="PF00106">
    <property type="entry name" value="adh_short"/>
    <property type="match status" value="1"/>
</dbReference>
<protein>
    <submittedName>
        <fullName evidence="5">SDR family oxidoreductase</fullName>
    </submittedName>
</protein>
<dbReference type="AlphaFoldDB" id="A0A975IXJ3"/>
<keyword evidence="2" id="KW-0560">Oxidoreductase</keyword>
<organism evidence="5 6">
    <name type="scientific">Luteolibacter ambystomatis</name>
    <dbReference type="NCBI Taxonomy" id="2824561"/>
    <lineage>
        <taxon>Bacteria</taxon>
        <taxon>Pseudomonadati</taxon>
        <taxon>Verrucomicrobiota</taxon>
        <taxon>Verrucomicrobiia</taxon>
        <taxon>Verrucomicrobiales</taxon>
        <taxon>Verrucomicrobiaceae</taxon>
        <taxon>Luteolibacter</taxon>
    </lineage>
</organism>
<dbReference type="Proteomes" id="UP000676169">
    <property type="component" value="Chromosome"/>
</dbReference>
<dbReference type="InterPro" id="IPR036291">
    <property type="entry name" value="NAD(P)-bd_dom_sf"/>
</dbReference>
<evidence type="ECO:0000256" key="3">
    <source>
        <dbReference type="RuleBase" id="RU000363"/>
    </source>
</evidence>
<dbReference type="GO" id="GO:0016491">
    <property type="term" value="F:oxidoreductase activity"/>
    <property type="evidence" value="ECO:0007669"/>
    <property type="project" value="UniProtKB-KW"/>
</dbReference>
<accession>A0A975IXJ3</accession>
<dbReference type="PRINTS" id="PR00080">
    <property type="entry name" value="SDRFAMILY"/>
</dbReference>
<evidence type="ECO:0000256" key="1">
    <source>
        <dbReference type="ARBA" id="ARBA00006484"/>
    </source>
</evidence>